<evidence type="ECO:0000313" key="5">
    <source>
        <dbReference type="Ensembl" id="ENSOCUP00000017443.2"/>
    </source>
</evidence>
<feature type="region of interest" description="Disordered" evidence="2">
    <location>
        <begin position="580"/>
        <end position="628"/>
    </location>
</feature>
<evidence type="ECO:0000259" key="3">
    <source>
        <dbReference type="Pfam" id="PF10472"/>
    </source>
</evidence>
<dbReference type="EMBL" id="AAGW02025337">
    <property type="status" value="NOT_ANNOTATED_CDS"/>
    <property type="molecule type" value="Genomic_DNA"/>
</dbReference>
<reference evidence="5" key="3">
    <citation type="submission" date="2025-09" db="UniProtKB">
        <authorList>
            <consortium name="Ensembl"/>
        </authorList>
    </citation>
    <scope>IDENTIFICATION</scope>
    <source>
        <strain evidence="5">Thorbecke</strain>
    </source>
</reference>
<comment type="similarity">
    <text evidence="1">Belongs to the PPP1R15 family.</text>
</comment>
<keyword evidence="6" id="KW-1185">Reference proteome</keyword>
<dbReference type="GO" id="GO:0034976">
    <property type="term" value="P:response to endoplasmic reticulum stress"/>
    <property type="evidence" value="ECO:0007669"/>
    <property type="project" value="TreeGrafter"/>
</dbReference>
<dbReference type="PANTHER" id="PTHR16489">
    <property type="entry name" value="GH11727P"/>
    <property type="match status" value="1"/>
</dbReference>
<reference evidence="5" key="2">
    <citation type="submission" date="2025-08" db="UniProtKB">
        <authorList>
            <consortium name="Ensembl"/>
        </authorList>
    </citation>
    <scope>IDENTIFICATION</scope>
    <source>
        <strain evidence="5">Thorbecke</strain>
    </source>
</reference>
<dbReference type="PaxDb" id="9986-ENSOCUP00000017443"/>
<dbReference type="EMBL" id="AAGW02025338">
    <property type="status" value="NOT_ANNOTATED_CDS"/>
    <property type="molecule type" value="Genomic_DNA"/>
</dbReference>
<proteinExistence type="inferred from homology"/>
<dbReference type="Proteomes" id="UP000001811">
    <property type="component" value="Chromosome 16"/>
</dbReference>
<evidence type="ECO:0000259" key="4">
    <source>
        <dbReference type="Pfam" id="PF10488"/>
    </source>
</evidence>
<feature type="compositionally biased region" description="Acidic residues" evidence="2">
    <location>
        <begin position="587"/>
        <end position="606"/>
    </location>
</feature>
<dbReference type="GO" id="GO:0019888">
    <property type="term" value="F:protein phosphatase regulator activity"/>
    <property type="evidence" value="ECO:0007669"/>
    <property type="project" value="TreeGrafter"/>
</dbReference>
<dbReference type="GO" id="GO:0000164">
    <property type="term" value="C:protein phosphatase type 1 complex"/>
    <property type="evidence" value="ECO:0007669"/>
    <property type="project" value="TreeGrafter"/>
</dbReference>
<dbReference type="eggNOG" id="ENOG502QV9K">
    <property type="taxonomic scope" value="Eukaryota"/>
</dbReference>
<dbReference type="InterPro" id="IPR051254">
    <property type="entry name" value="PPP1R15"/>
</dbReference>
<feature type="domain" description="Protein phosphatase 1 regulatory subunit 15B N-terminal" evidence="3">
    <location>
        <begin position="175"/>
        <end position="532"/>
    </location>
</feature>
<accession>G1TKF7</accession>
<protein>
    <submittedName>
        <fullName evidence="5">Phosphatidylinositol-4-phosphate 3-kinase catalytic subunit type 2 beta</fullName>
    </submittedName>
</protein>
<organism evidence="5 6">
    <name type="scientific">Oryctolagus cuniculus</name>
    <name type="common">Rabbit</name>
    <dbReference type="NCBI Taxonomy" id="9986"/>
    <lineage>
        <taxon>Eukaryota</taxon>
        <taxon>Metazoa</taxon>
        <taxon>Chordata</taxon>
        <taxon>Craniata</taxon>
        <taxon>Vertebrata</taxon>
        <taxon>Euteleostomi</taxon>
        <taxon>Mammalia</taxon>
        <taxon>Eutheria</taxon>
        <taxon>Euarchontoglires</taxon>
        <taxon>Glires</taxon>
        <taxon>Lagomorpha</taxon>
        <taxon>Leporidae</taxon>
        <taxon>Oryctolagus</taxon>
    </lineage>
</organism>
<feature type="domain" description="Protein phosphatase 1 regulatory subunit 15A/B C-terminal" evidence="4">
    <location>
        <begin position="617"/>
        <end position="849"/>
    </location>
</feature>
<dbReference type="InterPro" id="IPR019512">
    <property type="entry name" value="Prot_Pase1_reg-su15B_N"/>
</dbReference>
<feature type="compositionally biased region" description="Pro residues" evidence="2">
    <location>
        <begin position="196"/>
        <end position="206"/>
    </location>
</feature>
<gene>
    <name evidence="5" type="primary">PIK3C2B</name>
</gene>
<dbReference type="Pfam" id="PF10472">
    <property type="entry name" value="CReP_N"/>
    <property type="match status" value="1"/>
</dbReference>
<name>G1TKF7_RABIT</name>
<feature type="region of interest" description="Disordered" evidence="2">
    <location>
        <begin position="497"/>
        <end position="568"/>
    </location>
</feature>
<evidence type="ECO:0000313" key="6">
    <source>
        <dbReference type="Proteomes" id="UP000001811"/>
    </source>
</evidence>
<dbReference type="GO" id="GO:0005783">
    <property type="term" value="C:endoplasmic reticulum"/>
    <property type="evidence" value="ECO:0007669"/>
    <property type="project" value="TreeGrafter"/>
</dbReference>
<dbReference type="InterPro" id="IPR019523">
    <property type="entry name" value="Prot_Pase1_reg-su15A/B_C"/>
</dbReference>
<dbReference type="ExpressionAtlas" id="G1TKF7">
    <property type="expression patterns" value="baseline"/>
</dbReference>
<feature type="region of interest" description="Disordered" evidence="2">
    <location>
        <begin position="417"/>
        <end position="450"/>
    </location>
</feature>
<feature type="region of interest" description="Disordered" evidence="2">
    <location>
        <begin position="646"/>
        <end position="698"/>
    </location>
</feature>
<feature type="region of interest" description="Disordered" evidence="2">
    <location>
        <begin position="196"/>
        <end position="223"/>
    </location>
</feature>
<feature type="region of interest" description="Disordered" evidence="2">
    <location>
        <begin position="116"/>
        <end position="141"/>
    </location>
</feature>
<dbReference type="AlphaFoldDB" id="G1TKF7"/>
<evidence type="ECO:0000256" key="2">
    <source>
        <dbReference type="SAM" id="MobiDB-lite"/>
    </source>
</evidence>
<feature type="compositionally biased region" description="Basic and acidic residues" evidence="2">
    <location>
        <begin position="161"/>
        <end position="175"/>
    </location>
</feature>
<dbReference type="Ensembl" id="ENSOCUT00000027682.2">
    <property type="protein sequence ID" value="ENSOCUP00000017443.2"/>
    <property type="gene ID" value="ENSOCUG00000008052.4"/>
</dbReference>
<evidence type="ECO:0000256" key="1">
    <source>
        <dbReference type="ARBA" id="ARBA00010161"/>
    </source>
</evidence>
<feature type="region of interest" description="Disordered" evidence="2">
    <location>
        <begin position="160"/>
        <end position="180"/>
    </location>
</feature>
<dbReference type="Bgee" id="ENSOCUG00000008052">
    <property type="expression patterns" value="Expressed in ovary and 15 other cell types or tissues"/>
</dbReference>
<dbReference type="HOGENOM" id="CLU_014797_0_0_1"/>
<dbReference type="PANTHER" id="PTHR16489:SF11">
    <property type="entry name" value="PROTEIN PHOSPHATASE 1 REGULATORY SUBUNIT 15B"/>
    <property type="match status" value="1"/>
</dbReference>
<dbReference type="EMBL" id="AAGW02025339">
    <property type="status" value="NOT_ANNOTATED_CDS"/>
    <property type="molecule type" value="Genomic_DNA"/>
</dbReference>
<dbReference type="Pfam" id="PF10488">
    <property type="entry name" value="PP1c_bdg"/>
    <property type="match status" value="1"/>
</dbReference>
<feature type="compositionally biased region" description="Low complexity" evidence="2">
    <location>
        <begin position="646"/>
        <end position="657"/>
    </location>
</feature>
<dbReference type="GeneTree" id="ENSGT00940000158263"/>
<dbReference type="EMBL" id="AAGW02025336">
    <property type="status" value="NOT_ANNOTATED_CDS"/>
    <property type="molecule type" value="Genomic_DNA"/>
</dbReference>
<sequence length="863" mass="93256">MRRCPARPASHPEAGGCPDSAPAFAAILSFRFQAAARRLPLSPSGCRACVGLFFSRAVLFGRIIRRRPPSPPPVGAPPTYAVESWRALGRLRPRQYGRRPPRVLRWPPGSELCLSRPRPPPSVAPLQARGSAWTTHSSSGRGRACVDLFGSRLASISSRSAARESAEKMEVERGPRPGPRARAWFRLPSFLPWRPQPAPSEFPTPAPEGCADRTPPPAARPEARPGTWAKLLAQLLAPLPSLLHRLLLWSQLFGALIPTRWLGLAGGYSALRTWRGREEPAAPSAQKPLDPSERAVASALDWLEEGLHWRCSSALDLELKAKGGALDPGAHALLLEQRLWGVELLPSGLQARLFADRHLGSSPCGPLNVERLGNISVVSYVVSPSYLDCPPRLEVGWRGSGGAGGLVDLQTLASESGCLPEDPGLPQPLSAEPSAAPWQGCPPPSTEGLPEIHHLRMKRLEFLQQAGKGQELPTPDQDHGYHSLEEEHSLLRLDQKPRREDAAHSGPAAGGSDPGPSQEPTEGKAELLTEGDAAAPGSWPARAVPGEAHTGAADSSDGEELPPSARPACSNKLIDYILGGSSSDLETSSDSEGEDWDEEAEDDGFDSDSSLSDSDPEPDPEGLHLWNSFSSVDPYSLQNFTAAIQTAARAAPAAPSDSEPDPADQSDRASSPQLGGPPGTPDWHSGEEEEEDWGSSADEAESLKLWNSFCHSDDPYNLLNFRAPFQTSGKQGKGCQDLKSPPESMVAIAEGRALLSCGVRQAGSPGSECPGWGQRGSLSGERHAHSKRKKVTFLEEVTEYYISGDEDRKGPWEEFARDGCRFQKRIQETEDAIGYCLTLEHRQRVFNRLQETCFERLYVSGQC</sequence>
<dbReference type="GO" id="GO:0051246">
    <property type="term" value="P:regulation of protein metabolic process"/>
    <property type="evidence" value="ECO:0007669"/>
    <property type="project" value="UniProtKB-ARBA"/>
</dbReference>
<reference evidence="5 6" key="1">
    <citation type="journal article" date="2011" name="Nature">
        <title>A high-resolution map of human evolutionary constraint using 29 mammals.</title>
        <authorList>
            <person name="Lindblad-Toh K."/>
            <person name="Garber M."/>
            <person name="Zuk O."/>
            <person name="Lin M.F."/>
            <person name="Parker B.J."/>
            <person name="Washietl S."/>
            <person name="Kheradpour P."/>
            <person name="Ernst J."/>
            <person name="Jordan G."/>
            <person name="Mauceli E."/>
            <person name="Ward L.D."/>
            <person name="Lowe C.B."/>
            <person name="Holloway A.K."/>
            <person name="Clamp M."/>
            <person name="Gnerre S."/>
            <person name="Alfoldi J."/>
            <person name="Beal K."/>
            <person name="Chang J."/>
            <person name="Clawson H."/>
            <person name="Cuff J."/>
            <person name="Di Palma F."/>
            <person name="Fitzgerald S."/>
            <person name="Flicek P."/>
            <person name="Guttman M."/>
            <person name="Hubisz M.J."/>
            <person name="Jaffe D.B."/>
            <person name="Jungreis I."/>
            <person name="Kent W.J."/>
            <person name="Kostka D."/>
            <person name="Lara M."/>
            <person name="Martins A.L."/>
            <person name="Massingham T."/>
            <person name="Moltke I."/>
            <person name="Raney B.J."/>
            <person name="Rasmussen M.D."/>
            <person name="Robinson J."/>
            <person name="Stark A."/>
            <person name="Vilella A.J."/>
            <person name="Wen J."/>
            <person name="Xie X."/>
            <person name="Zody M.C."/>
            <person name="Baldwin J."/>
            <person name="Bloom T."/>
            <person name="Chin C.W."/>
            <person name="Heiman D."/>
            <person name="Nicol R."/>
            <person name="Nusbaum C."/>
            <person name="Young S."/>
            <person name="Wilkinson J."/>
            <person name="Worley K.C."/>
            <person name="Kovar C.L."/>
            <person name="Muzny D.M."/>
            <person name="Gibbs R.A."/>
            <person name="Cree A."/>
            <person name="Dihn H.H."/>
            <person name="Fowler G."/>
            <person name="Jhangiani S."/>
            <person name="Joshi V."/>
            <person name="Lee S."/>
            <person name="Lewis L.R."/>
            <person name="Nazareth L.V."/>
            <person name="Okwuonu G."/>
            <person name="Santibanez J."/>
            <person name="Warren W.C."/>
            <person name="Mardis E.R."/>
            <person name="Weinstock G.M."/>
            <person name="Wilson R.K."/>
            <person name="Delehaunty K."/>
            <person name="Dooling D."/>
            <person name="Fronik C."/>
            <person name="Fulton L."/>
            <person name="Fulton B."/>
            <person name="Graves T."/>
            <person name="Minx P."/>
            <person name="Sodergren E."/>
            <person name="Birney E."/>
            <person name="Margulies E.H."/>
            <person name="Herrero J."/>
            <person name="Green E.D."/>
            <person name="Haussler D."/>
            <person name="Siepel A."/>
            <person name="Goldman N."/>
            <person name="Pollard K.S."/>
            <person name="Pedersen J.S."/>
            <person name="Lander E.S."/>
            <person name="Kellis M."/>
        </authorList>
    </citation>
    <scope>NUCLEOTIDE SEQUENCE [LARGE SCALE GENOMIC DNA]</scope>
    <source>
        <strain evidence="5 6">Thorbecke inbred</strain>
    </source>
</reference>